<dbReference type="AlphaFoldDB" id="A0A6P6Y9F6"/>
<dbReference type="Proteomes" id="UP000515146">
    <property type="component" value="Unplaced"/>
</dbReference>
<evidence type="ECO:0000313" key="1">
    <source>
        <dbReference type="Proteomes" id="UP000515146"/>
    </source>
</evidence>
<proteinExistence type="predicted"/>
<reference evidence="2" key="1">
    <citation type="submission" date="2025-08" db="UniProtKB">
        <authorList>
            <consortium name="RefSeq"/>
        </authorList>
    </citation>
    <scope>IDENTIFICATION</scope>
    <source>
        <strain evidence="2">Airmid</strain>
    </source>
</reference>
<protein>
    <submittedName>
        <fullName evidence="2">Uncharacterized protein LOC113795907</fullName>
    </submittedName>
</protein>
<name>A0A6P6Y9F6_DERPT</name>
<dbReference type="KEGG" id="dpte:113795907"/>
<organism evidence="1 2">
    <name type="scientific">Dermatophagoides pteronyssinus</name>
    <name type="common">European house dust mite</name>
    <dbReference type="NCBI Taxonomy" id="6956"/>
    <lineage>
        <taxon>Eukaryota</taxon>
        <taxon>Metazoa</taxon>
        <taxon>Ecdysozoa</taxon>
        <taxon>Arthropoda</taxon>
        <taxon>Chelicerata</taxon>
        <taxon>Arachnida</taxon>
        <taxon>Acari</taxon>
        <taxon>Acariformes</taxon>
        <taxon>Sarcoptiformes</taxon>
        <taxon>Astigmata</taxon>
        <taxon>Psoroptidia</taxon>
        <taxon>Analgoidea</taxon>
        <taxon>Pyroglyphidae</taxon>
        <taxon>Dermatophagoidinae</taxon>
        <taxon>Dermatophagoides</taxon>
    </lineage>
</organism>
<evidence type="ECO:0000313" key="2">
    <source>
        <dbReference type="RefSeq" id="XP_027201945.1"/>
    </source>
</evidence>
<dbReference type="OrthoDB" id="6506159at2759"/>
<dbReference type="InParanoid" id="A0A6P6Y9F6"/>
<accession>A0A6P6Y9F6</accession>
<sequence length="152" mass="18209">MIKEAQNEKIEPYIWFASNQTNIPIIIMVAKHILEQSKNFPSCQQQSEEITSEKFDPYRNCFRSISIEFHNRLTLLFDHRYHWFTLVGRIQYTFMITTIQSKRNEYLFQIGKIYFQIIQYDYLITSSMSLIESEQSSNNIDTESINQTQIDQ</sequence>
<dbReference type="RefSeq" id="XP_027201945.1">
    <property type="nucleotide sequence ID" value="XM_027346144.1"/>
</dbReference>
<gene>
    <name evidence="2" type="primary">LOC113795907</name>
</gene>
<keyword evidence="1" id="KW-1185">Reference proteome</keyword>